<dbReference type="RefSeq" id="WP_157740603.1">
    <property type="nucleotide sequence ID" value="NZ_CP022743.1"/>
</dbReference>
<keyword evidence="3" id="KW-1185">Reference proteome</keyword>
<dbReference type="OrthoDB" id="3395710at2"/>
<evidence type="ECO:0000313" key="2">
    <source>
        <dbReference type="EMBL" id="ASU32898.1"/>
    </source>
</evidence>
<dbReference type="EMBL" id="CP022743">
    <property type="protein sequence ID" value="ASU32898.1"/>
    <property type="molecule type" value="Genomic_DNA"/>
</dbReference>
<accession>A0A223NTC7</accession>
<dbReference type="AlphaFoldDB" id="A0A223NTC7"/>
<dbReference type="InterPro" id="IPR014710">
    <property type="entry name" value="RmlC-like_jellyroll"/>
</dbReference>
<gene>
    <name evidence="2" type="ORF">MuYL_0998</name>
</gene>
<dbReference type="Pfam" id="PF07883">
    <property type="entry name" value="Cupin_2"/>
    <property type="match status" value="1"/>
</dbReference>
<evidence type="ECO:0000313" key="3">
    <source>
        <dbReference type="Proteomes" id="UP000215002"/>
    </source>
</evidence>
<proteinExistence type="predicted"/>
<dbReference type="KEGG" id="muc:MuYL_0998"/>
<dbReference type="Proteomes" id="UP000215002">
    <property type="component" value="Chromosome"/>
</dbReference>
<protein>
    <recommendedName>
        <fullName evidence="1">Cupin type-2 domain-containing protein</fullName>
    </recommendedName>
</protein>
<dbReference type="InterPro" id="IPR013096">
    <property type="entry name" value="Cupin_2"/>
</dbReference>
<feature type="domain" description="Cupin type-2" evidence="1">
    <location>
        <begin position="128"/>
        <end position="181"/>
    </location>
</feature>
<evidence type="ECO:0000259" key="1">
    <source>
        <dbReference type="Pfam" id="PF07883"/>
    </source>
</evidence>
<dbReference type="InterPro" id="IPR011051">
    <property type="entry name" value="RmlC_Cupin_sf"/>
</dbReference>
<dbReference type="SUPFAM" id="SSF51182">
    <property type="entry name" value="RmlC-like cupins"/>
    <property type="match status" value="1"/>
</dbReference>
<organism evidence="2 3">
    <name type="scientific">Mucilaginibacter xinganensis</name>
    <dbReference type="NCBI Taxonomy" id="1234841"/>
    <lineage>
        <taxon>Bacteria</taxon>
        <taxon>Pseudomonadati</taxon>
        <taxon>Bacteroidota</taxon>
        <taxon>Sphingobacteriia</taxon>
        <taxon>Sphingobacteriales</taxon>
        <taxon>Sphingobacteriaceae</taxon>
        <taxon>Mucilaginibacter</taxon>
    </lineage>
</organism>
<reference evidence="2 3" key="1">
    <citation type="submission" date="2017-08" db="EMBL/GenBank/DDBJ databases">
        <title>Complete genome sequence of Mucilaginibacter sp. strain BJC16-A31.</title>
        <authorList>
            <consortium name="Henan University of Science and Technology"/>
            <person name="You X."/>
        </authorList>
    </citation>
    <scope>NUCLEOTIDE SEQUENCE [LARGE SCALE GENOMIC DNA]</scope>
    <source>
        <strain evidence="2 3">BJC16-A31</strain>
    </source>
</reference>
<name>A0A223NTC7_9SPHI</name>
<dbReference type="Gene3D" id="2.60.120.10">
    <property type="entry name" value="Jelly Rolls"/>
    <property type="match status" value="1"/>
</dbReference>
<sequence>MDIQQYIESGILEEYCMGNLGEEDQAYLIQLTMLYPEIKAELTAVELAFEKLALSAAVEPVAALKDKIFASLGFAEIDINKPPVITNSTDPEPWLKAFAHLIPQEPTEDFVMHIIRQDETVQQMLVTGNTDVPEEEHGEFFEGLFVLKGLCECTIGDELFALGAGDFIEIPLHVKHDIKLVTPFVTAVLQYRFV</sequence>